<dbReference type="RefSeq" id="WP_154441638.1">
    <property type="nucleotide sequence ID" value="NZ_JAHLPJ010000001.1"/>
</dbReference>
<keyword evidence="15" id="KW-1185">Reference proteome</keyword>
<dbReference type="PANTHER" id="PTHR30478">
    <property type="entry name" value="DNA POLYMERASE III SUBUNIT BETA"/>
    <property type="match status" value="1"/>
</dbReference>
<dbReference type="Pfam" id="PF02767">
    <property type="entry name" value="DNA_pol3_beta_2"/>
    <property type="match status" value="1"/>
</dbReference>
<dbReference type="AlphaFoldDB" id="A0A6N7XM63"/>
<dbReference type="EMBL" id="VUNQ01000038">
    <property type="protein sequence ID" value="MSU02626.1"/>
    <property type="molecule type" value="Genomic_DNA"/>
</dbReference>
<dbReference type="CDD" id="cd00140">
    <property type="entry name" value="beta_clamp"/>
    <property type="match status" value="1"/>
</dbReference>
<dbReference type="GO" id="GO:0003887">
    <property type="term" value="F:DNA-directed DNA polymerase activity"/>
    <property type="evidence" value="ECO:0007669"/>
    <property type="project" value="UniProtKB-UniRule"/>
</dbReference>
<comment type="subunit">
    <text evidence="10">Forms a ring-shaped head-to-tail homodimer around DNA.</text>
</comment>
<evidence type="ECO:0000259" key="12">
    <source>
        <dbReference type="Pfam" id="PF02767"/>
    </source>
</evidence>
<dbReference type="InterPro" id="IPR001001">
    <property type="entry name" value="DNA_polIII_beta"/>
</dbReference>
<dbReference type="PIRSF" id="PIRSF000804">
    <property type="entry name" value="DNA_pol_III_b"/>
    <property type="match status" value="1"/>
</dbReference>
<evidence type="ECO:0000259" key="13">
    <source>
        <dbReference type="Pfam" id="PF02768"/>
    </source>
</evidence>
<comment type="subcellular location">
    <subcellularLocation>
        <location evidence="1 10">Cytoplasm</location>
    </subcellularLocation>
</comment>
<evidence type="ECO:0000256" key="6">
    <source>
        <dbReference type="ARBA" id="ARBA00022695"/>
    </source>
</evidence>
<dbReference type="GO" id="GO:0006271">
    <property type="term" value="P:DNA strand elongation involved in DNA replication"/>
    <property type="evidence" value="ECO:0007669"/>
    <property type="project" value="TreeGrafter"/>
</dbReference>
<reference evidence="14 15" key="1">
    <citation type="submission" date="2019-09" db="EMBL/GenBank/DDBJ databases">
        <title>In-depth cultivation of the pig gut microbiome towards novel bacterial diversity and tailored functional studies.</title>
        <authorList>
            <person name="Wylensek D."/>
            <person name="Hitch T.C.A."/>
            <person name="Clavel T."/>
        </authorList>
    </citation>
    <scope>NUCLEOTIDE SEQUENCE [LARGE SCALE GENOMIC DNA]</scope>
    <source>
        <strain evidence="14 15">WCA3-693-APC-4?</strain>
    </source>
</reference>
<evidence type="ECO:0000256" key="4">
    <source>
        <dbReference type="ARBA" id="ARBA00022490"/>
    </source>
</evidence>
<protein>
    <recommendedName>
        <fullName evidence="3 10">Beta sliding clamp</fullName>
    </recommendedName>
</protein>
<name>A0A6N7XM63_9FIRM</name>
<dbReference type="Gene3D" id="3.70.10.10">
    <property type="match status" value="1"/>
</dbReference>
<evidence type="ECO:0000256" key="7">
    <source>
        <dbReference type="ARBA" id="ARBA00022705"/>
    </source>
</evidence>
<evidence type="ECO:0000259" key="11">
    <source>
        <dbReference type="Pfam" id="PF00712"/>
    </source>
</evidence>
<dbReference type="GO" id="GO:0008408">
    <property type="term" value="F:3'-5' exonuclease activity"/>
    <property type="evidence" value="ECO:0007669"/>
    <property type="project" value="InterPro"/>
</dbReference>
<dbReference type="NCBIfam" id="TIGR00663">
    <property type="entry name" value="dnan"/>
    <property type="match status" value="1"/>
</dbReference>
<keyword evidence="6 10" id="KW-0548">Nucleotidyltransferase</keyword>
<evidence type="ECO:0000256" key="8">
    <source>
        <dbReference type="ARBA" id="ARBA00022932"/>
    </source>
</evidence>
<dbReference type="PANTHER" id="PTHR30478:SF0">
    <property type="entry name" value="BETA SLIDING CLAMP"/>
    <property type="match status" value="1"/>
</dbReference>
<dbReference type="Proteomes" id="UP000469523">
    <property type="component" value="Unassembled WGS sequence"/>
</dbReference>
<evidence type="ECO:0000256" key="1">
    <source>
        <dbReference type="ARBA" id="ARBA00004496"/>
    </source>
</evidence>
<evidence type="ECO:0000256" key="9">
    <source>
        <dbReference type="ARBA" id="ARBA00023125"/>
    </source>
</evidence>
<dbReference type="InterPro" id="IPR022635">
    <property type="entry name" value="DNA_polIII_beta_C"/>
</dbReference>
<dbReference type="InterPro" id="IPR022637">
    <property type="entry name" value="DNA_polIII_beta_cen"/>
</dbReference>
<feature type="domain" description="DNA polymerase III beta sliding clamp N-terminal" evidence="11">
    <location>
        <begin position="1"/>
        <end position="118"/>
    </location>
</feature>
<feature type="domain" description="DNA polymerase III beta sliding clamp central" evidence="12">
    <location>
        <begin position="127"/>
        <end position="238"/>
    </location>
</feature>
<dbReference type="Pfam" id="PF00712">
    <property type="entry name" value="DNA_pol3_beta"/>
    <property type="match status" value="1"/>
</dbReference>
<proteinExistence type="inferred from homology"/>
<dbReference type="Gene3D" id="3.10.150.10">
    <property type="entry name" value="DNA Polymerase III, subunit A, domain 2"/>
    <property type="match status" value="1"/>
</dbReference>
<dbReference type="InterPro" id="IPR022634">
    <property type="entry name" value="DNA_polIII_beta_N"/>
</dbReference>
<evidence type="ECO:0000256" key="10">
    <source>
        <dbReference type="PIRNR" id="PIRNR000804"/>
    </source>
</evidence>
<gene>
    <name evidence="14" type="ORF">FYJ83_14290</name>
</gene>
<comment type="caution">
    <text evidence="14">The sequence shown here is derived from an EMBL/GenBank/DDBJ whole genome shotgun (WGS) entry which is preliminary data.</text>
</comment>
<feature type="domain" description="DNA polymerase III beta sliding clamp C-terminal" evidence="13">
    <location>
        <begin position="243"/>
        <end position="362"/>
    </location>
</feature>
<dbReference type="Pfam" id="PF02768">
    <property type="entry name" value="DNA_pol3_beta_3"/>
    <property type="match status" value="1"/>
</dbReference>
<evidence type="ECO:0000313" key="15">
    <source>
        <dbReference type="Proteomes" id="UP000469523"/>
    </source>
</evidence>
<sequence length="368" mass="41669">MKFKINQKDLSKHINIAQKGISSRTTLQILDGILLEAYKGRLRLIGTDLEISIETYVNCEIEEEGAIVVNSKIFGDIVKKLPDAPIYIHVDNNNINIKCENSEFNIIGNSSKEYPDLPLILDHTSFELPNDLFKSAIRQTVFATTQDETRPSLTGVLIEIENKLISFVALDGYRLSLRKLPIESDVQLKIIIPGRALNELNKILEDNEEIMKIAAAPGHVVFNTGDTIVYSRLLEGQFFNYREIIRKDHKTSVTVNKREFQNSLERASLLAKEEKANLVKLNIVNEQILIKSNSEIGNVNEVINADVNGENINIAFNSRYILEGIKIIDSEEIQLNFMGSLNPCIIKPIQDENYIYLVLPVRLAQDDF</sequence>
<evidence type="ECO:0000256" key="5">
    <source>
        <dbReference type="ARBA" id="ARBA00022679"/>
    </source>
</evidence>
<keyword evidence="8 10" id="KW-0239">DNA-directed DNA polymerase</keyword>
<dbReference type="SUPFAM" id="SSF55979">
    <property type="entry name" value="DNA clamp"/>
    <property type="match status" value="3"/>
</dbReference>
<dbReference type="InterPro" id="IPR046938">
    <property type="entry name" value="DNA_clamp_sf"/>
</dbReference>
<keyword evidence="7 10" id="KW-0235">DNA replication</keyword>
<evidence type="ECO:0000313" key="14">
    <source>
        <dbReference type="EMBL" id="MSU02626.1"/>
    </source>
</evidence>
<comment type="similarity">
    <text evidence="2 10">Belongs to the beta sliding clamp family.</text>
</comment>
<evidence type="ECO:0000256" key="2">
    <source>
        <dbReference type="ARBA" id="ARBA00010752"/>
    </source>
</evidence>
<keyword evidence="9" id="KW-0238">DNA-binding</keyword>
<organism evidence="14 15">
    <name type="scientific">Tissierella pigra</name>
    <dbReference type="NCBI Taxonomy" id="2607614"/>
    <lineage>
        <taxon>Bacteria</taxon>
        <taxon>Bacillati</taxon>
        <taxon>Bacillota</taxon>
        <taxon>Tissierellia</taxon>
        <taxon>Tissierellales</taxon>
        <taxon>Tissierellaceae</taxon>
        <taxon>Tissierella</taxon>
    </lineage>
</organism>
<dbReference type="GO" id="GO:0003677">
    <property type="term" value="F:DNA binding"/>
    <property type="evidence" value="ECO:0007669"/>
    <property type="project" value="UniProtKB-UniRule"/>
</dbReference>
<dbReference type="SMART" id="SM00480">
    <property type="entry name" value="POL3Bc"/>
    <property type="match status" value="1"/>
</dbReference>
<dbReference type="GO" id="GO:0009360">
    <property type="term" value="C:DNA polymerase III complex"/>
    <property type="evidence" value="ECO:0007669"/>
    <property type="project" value="InterPro"/>
</dbReference>
<keyword evidence="5 10" id="KW-0808">Transferase</keyword>
<comment type="function">
    <text evidence="10">Confers DNA tethering and processivity to DNA polymerases and other proteins. Acts as a clamp, forming a ring around DNA (a reaction catalyzed by the clamp-loading complex) which diffuses in an ATP-independent manner freely and bidirectionally along dsDNA. Initially characterized for its ability to contact the catalytic subunit of DNA polymerase III (Pol III), a complex, multichain enzyme responsible for most of the replicative synthesis in bacteria; Pol III exhibits 3'-5' exonuclease proofreading activity. The beta chain is required for initiation of replication as well as for processivity of DNA replication.</text>
</comment>
<keyword evidence="4 10" id="KW-0963">Cytoplasm</keyword>
<accession>A0A6N7XM63</accession>
<dbReference type="GO" id="GO:0005737">
    <property type="term" value="C:cytoplasm"/>
    <property type="evidence" value="ECO:0007669"/>
    <property type="project" value="UniProtKB-SubCell"/>
</dbReference>
<evidence type="ECO:0000256" key="3">
    <source>
        <dbReference type="ARBA" id="ARBA00021035"/>
    </source>
</evidence>